<evidence type="ECO:0000256" key="3">
    <source>
        <dbReference type="ARBA" id="ARBA00022490"/>
    </source>
</evidence>
<dbReference type="GO" id="GO:0003779">
    <property type="term" value="F:actin binding"/>
    <property type="evidence" value="ECO:0007669"/>
    <property type="project" value="UniProtKB-KW"/>
</dbReference>
<evidence type="ECO:0000256" key="2">
    <source>
        <dbReference type="ARBA" id="ARBA00004316"/>
    </source>
</evidence>
<dbReference type="Pfam" id="PF00069">
    <property type="entry name" value="Pkinase"/>
    <property type="match status" value="1"/>
</dbReference>
<comment type="subcellular location">
    <subcellularLocation>
        <location evidence="2">Cell projection</location>
    </subcellularLocation>
    <subcellularLocation>
        <location evidence="1">Cytoplasm</location>
        <location evidence="1">Cytoskeleton</location>
    </subcellularLocation>
</comment>
<keyword evidence="10" id="KW-1185">Reference proteome</keyword>
<proteinExistence type="predicted"/>
<dbReference type="GO" id="GO:0000146">
    <property type="term" value="F:microfilament motor activity"/>
    <property type="evidence" value="ECO:0007669"/>
    <property type="project" value="TreeGrafter"/>
</dbReference>
<dbReference type="GO" id="GO:0005524">
    <property type="term" value="F:ATP binding"/>
    <property type="evidence" value="ECO:0007669"/>
    <property type="project" value="InterPro"/>
</dbReference>
<dbReference type="GO" id="GO:0004674">
    <property type="term" value="F:protein serine/threonine kinase activity"/>
    <property type="evidence" value="ECO:0007669"/>
    <property type="project" value="TreeGrafter"/>
</dbReference>
<evidence type="ECO:0000256" key="6">
    <source>
        <dbReference type="ARBA" id="ARBA00023212"/>
    </source>
</evidence>
<dbReference type="SMART" id="SM00220">
    <property type="entry name" value="S_TKc"/>
    <property type="match status" value="1"/>
</dbReference>
<dbReference type="PANTHER" id="PTHR46256:SF2">
    <property type="entry name" value="NEITHER INACTIVATION NOR AFTERPOTENTIAL PROTEIN C"/>
    <property type="match status" value="1"/>
</dbReference>
<keyword evidence="3" id="KW-0963">Cytoplasm</keyword>
<dbReference type="AlphaFoldDB" id="A0AAV7HWA2"/>
<accession>A0AAV7HWA2</accession>
<evidence type="ECO:0000313" key="9">
    <source>
        <dbReference type="EMBL" id="KAH0535038.1"/>
    </source>
</evidence>
<evidence type="ECO:0000259" key="8">
    <source>
        <dbReference type="PROSITE" id="PS50011"/>
    </source>
</evidence>
<dbReference type="Gene3D" id="1.10.510.10">
    <property type="entry name" value="Transferase(Phosphotransferase) domain 1"/>
    <property type="match status" value="1"/>
</dbReference>
<dbReference type="InterPro" id="IPR000719">
    <property type="entry name" value="Prot_kinase_dom"/>
</dbReference>
<dbReference type="PANTHER" id="PTHR46256">
    <property type="entry name" value="AGAP011099-PA"/>
    <property type="match status" value="1"/>
</dbReference>
<dbReference type="Proteomes" id="UP000826195">
    <property type="component" value="Unassembled WGS sequence"/>
</dbReference>
<evidence type="ECO:0000256" key="5">
    <source>
        <dbReference type="ARBA" id="ARBA00023203"/>
    </source>
</evidence>
<keyword evidence="6" id="KW-0206">Cytoskeleton</keyword>
<evidence type="ECO:0000256" key="7">
    <source>
        <dbReference type="ARBA" id="ARBA00023273"/>
    </source>
</evidence>
<keyword evidence="4" id="KW-0677">Repeat</keyword>
<dbReference type="PROSITE" id="PS50011">
    <property type="entry name" value="PROTEIN_KINASE_DOM"/>
    <property type="match status" value="1"/>
</dbReference>
<organism evidence="9 10">
    <name type="scientific">Cotesia glomerata</name>
    <name type="common">Lepidopteran parasitic wasp</name>
    <name type="synonym">Apanteles glomeratus</name>
    <dbReference type="NCBI Taxonomy" id="32391"/>
    <lineage>
        <taxon>Eukaryota</taxon>
        <taxon>Metazoa</taxon>
        <taxon>Ecdysozoa</taxon>
        <taxon>Arthropoda</taxon>
        <taxon>Hexapoda</taxon>
        <taxon>Insecta</taxon>
        <taxon>Pterygota</taxon>
        <taxon>Neoptera</taxon>
        <taxon>Endopterygota</taxon>
        <taxon>Hymenoptera</taxon>
        <taxon>Apocrita</taxon>
        <taxon>Ichneumonoidea</taxon>
        <taxon>Braconidae</taxon>
        <taxon>Microgastrinae</taxon>
        <taxon>Cotesia</taxon>
    </lineage>
</organism>
<keyword evidence="7" id="KW-0966">Cell projection</keyword>
<gene>
    <name evidence="9" type="ORF">KQX54_012288</name>
</gene>
<dbReference type="SUPFAM" id="SSF56112">
    <property type="entry name" value="Protein kinase-like (PK-like)"/>
    <property type="match status" value="1"/>
</dbReference>
<dbReference type="InterPro" id="IPR011009">
    <property type="entry name" value="Kinase-like_dom_sf"/>
</dbReference>
<feature type="domain" description="Protein kinase" evidence="8">
    <location>
        <begin position="1"/>
        <end position="177"/>
    </location>
</feature>
<evidence type="ECO:0000256" key="1">
    <source>
        <dbReference type="ARBA" id="ARBA00004245"/>
    </source>
</evidence>
<dbReference type="GO" id="GO:0005856">
    <property type="term" value="C:cytoskeleton"/>
    <property type="evidence" value="ECO:0007669"/>
    <property type="project" value="UniProtKB-SubCell"/>
</dbReference>
<dbReference type="EMBL" id="JAHXZJ010002982">
    <property type="protein sequence ID" value="KAH0535038.1"/>
    <property type="molecule type" value="Genomic_DNA"/>
</dbReference>
<dbReference type="GO" id="GO:0042995">
    <property type="term" value="C:cell projection"/>
    <property type="evidence" value="ECO:0007669"/>
    <property type="project" value="UniProtKB-SubCell"/>
</dbReference>
<protein>
    <recommendedName>
        <fullName evidence="8">Protein kinase domain-containing protein</fullName>
    </recommendedName>
</protein>
<comment type="caution">
    <text evidence="9">The sequence shown here is derived from an EMBL/GenBank/DDBJ whole genome shotgun (WGS) entry which is preliminary data.</text>
</comment>
<dbReference type="GO" id="GO:0030832">
    <property type="term" value="P:regulation of actin filament length"/>
    <property type="evidence" value="ECO:0007669"/>
    <property type="project" value="TreeGrafter"/>
</dbReference>
<sequence>MECKDPAAHTIYRTNKFCSEKYVDAVTYLHQHNVVHRNIKGDNILLTNEGEVKLADYGFAKHLKNSSDLLSYRIGSPSWMAPEVAACEIKSNKGYSIQADVWSVGITAIELAEGRAPYQDMHPSRILFQTMRNPPPGLHRASNWSVDFVDFIAELCKEHPSSLKCPALSHVAGITFLTVKNNQSRLILLNL</sequence>
<evidence type="ECO:0000313" key="10">
    <source>
        <dbReference type="Proteomes" id="UP000826195"/>
    </source>
</evidence>
<keyword evidence="5" id="KW-0009">Actin-binding</keyword>
<name>A0AAV7HWA2_COTGL</name>
<evidence type="ECO:0000256" key="4">
    <source>
        <dbReference type="ARBA" id="ARBA00022737"/>
    </source>
</evidence>
<dbReference type="InterPro" id="IPR052409">
    <property type="entry name" value="Myosin-III_kinase_activity"/>
</dbReference>
<reference evidence="9 10" key="1">
    <citation type="journal article" date="2021" name="J. Hered.">
        <title>A chromosome-level genome assembly of the parasitoid wasp, Cotesia glomerata (Hymenoptera: Braconidae).</title>
        <authorList>
            <person name="Pinto B.J."/>
            <person name="Weis J.J."/>
            <person name="Gamble T."/>
            <person name="Ode P.J."/>
            <person name="Paul R."/>
            <person name="Zaspel J.M."/>
        </authorList>
    </citation>
    <scope>NUCLEOTIDE SEQUENCE [LARGE SCALE GENOMIC DNA]</scope>
    <source>
        <strain evidence="9">CgM1</strain>
    </source>
</reference>